<gene>
    <name evidence="13" type="ORF">SAMN05444817_11716</name>
</gene>
<evidence type="ECO:0000256" key="6">
    <source>
        <dbReference type="ARBA" id="ARBA00022763"/>
    </source>
</evidence>
<dbReference type="InterPro" id="IPR047127">
    <property type="entry name" value="MutT-like"/>
</dbReference>
<evidence type="ECO:0000313" key="14">
    <source>
        <dbReference type="Proteomes" id="UP000186292"/>
    </source>
</evidence>
<evidence type="ECO:0000259" key="12">
    <source>
        <dbReference type="PROSITE" id="PS51462"/>
    </source>
</evidence>
<sequence>MPKLIDVTGAVIIRDSAVFAAQRGAGKALAGKWEFPGGKIEPGETPEQSLARELKEELLVDATVGAHITTTEYEYNFGTVRLSTFHCTLSPDAEPTLTEHADSRWVP</sequence>
<evidence type="ECO:0000256" key="5">
    <source>
        <dbReference type="ARBA" id="ARBA00022723"/>
    </source>
</evidence>
<evidence type="ECO:0000256" key="7">
    <source>
        <dbReference type="ARBA" id="ARBA00022801"/>
    </source>
</evidence>
<evidence type="ECO:0000256" key="9">
    <source>
        <dbReference type="ARBA" id="ARBA00023204"/>
    </source>
</evidence>
<dbReference type="GO" id="GO:0044715">
    <property type="term" value="F:8-oxo-dGDP phosphatase activity"/>
    <property type="evidence" value="ECO:0007669"/>
    <property type="project" value="TreeGrafter"/>
</dbReference>
<name>A0A1N7KC80_9CORY</name>
<dbReference type="PANTHER" id="PTHR47707">
    <property type="entry name" value="8-OXO-DGTP DIPHOSPHATASE"/>
    <property type="match status" value="1"/>
</dbReference>
<keyword evidence="5" id="KW-0479">Metal-binding</keyword>
<reference evidence="14" key="1">
    <citation type="submission" date="2017-01" db="EMBL/GenBank/DDBJ databases">
        <authorList>
            <person name="Varghese N."/>
            <person name="Submissions S."/>
        </authorList>
    </citation>
    <scope>NUCLEOTIDE SEQUENCE [LARGE SCALE GENOMIC DNA]</scope>
    <source>
        <strain evidence="14">DSM 44531</strain>
    </source>
</reference>
<feature type="domain" description="Nudix hydrolase" evidence="12">
    <location>
        <begin position="3"/>
        <end position="107"/>
    </location>
</feature>
<evidence type="ECO:0000256" key="8">
    <source>
        <dbReference type="ARBA" id="ARBA00022842"/>
    </source>
</evidence>
<keyword evidence="9" id="KW-0234">DNA repair</keyword>
<dbReference type="STRING" id="1161099.SAMN05444817_11716"/>
<dbReference type="GO" id="GO:0006281">
    <property type="term" value="P:DNA repair"/>
    <property type="evidence" value="ECO:0007669"/>
    <property type="project" value="UniProtKB-KW"/>
</dbReference>
<dbReference type="EC" id="3.6.1.55" evidence="11"/>
<accession>A0A1N7KC80</accession>
<organism evidence="13 14">
    <name type="scientific">Corynebacterium appendicis CIP 107643</name>
    <dbReference type="NCBI Taxonomy" id="1161099"/>
    <lineage>
        <taxon>Bacteria</taxon>
        <taxon>Bacillati</taxon>
        <taxon>Actinomycetota</taxon>
        <taxon>Actinomycetes</taxon>
        <taxon>Mycobacteriales</taxon>
        <taxon>Corynebacteriaceae</taxon>
        <taxon>Corynebacterium</taxon>
    </lineage>
</organism>
<comment type="cofactor">
    <cofactor evidence="1">
        <name>Mg(2+)</name>
        <dbReference type="ChEBI" id="CHEBI:18420"/>
    </cofactor>
</comment>
<protein>
    <recommendedName>
        <fullName evidence="11">8-oxo-dGTP diphosphatase</fullName>
        <ecNumber evidence="11">3.6.1.55</ecNumber>
    </recommendedName>
</protein>
<dbReference type="InterPro" id="IPR020476">
    <property type="entry name" value="Nudix_hydrolase"/>
</dbReference>
<keyword evidence="14" id="KW-1185">Reference proteome</keyword>
<dbReference type="Gene3D" id="3.90.79.10">
    <property type="entry name" value="Nucleoside Triphosphate Pyrophosphohydrolase"/>
    <property type="match status" value="1"/>
</dbReference>
<dbReference type="AlphaFoldDB" id="A0A1N7KC80"/>
<dbReference type="GO" id="GO:0035539">
    <property type="term" value="F:8-oxo-7,8-dihydrodeoxyguanosine triphosphate pyrophosphatase activity"/>
    <property type="evidence" value="ECO:0007669"/>
    <property type="project" value="UniProtKB-EC"/>
</dbReference>
<dbReference type="PRINTS" id="PR00502">
    <property type="entry name" value="NUDIXFAMILY"/>
</dbReference>
<evidence type="ECO:0000256" key="11">
    <source>
        <dbReference type="ARBA" id="ARBA00038905"/>
    </source>
</evidence>
<keyword evidence="6" id="KW-0227">DNA damage</keyword>
<evidence type="ECO:0000313" key="13">
    <source>
        <dbReference type="EMBL" id="SIS59207.1"/>
    </source>
</evidence>
<evidence type="ECO:0000256" key="4">
    <source>
        <dbReference type="ARBA" id="ARBA00022705"/>
    </source>
</evidence>
<dbReference type="EMBL" id="FTOF01000017">
    <property type="protein sequence ID" value="SIS59207.1"/>
    <property type="molecule type" value="Genomic_DNA"/>
</dbReference>
<keyword evidence="3" id="KW-0515">Mutator protein</keyword>
<evidence type="ECO:0000256" key="2">
    <source>
        <dbReference type="ARBA" id="ARBA00005582"/>
    </source>
</evidence>
<keyword evidence="4" id="KW-0235">DNA replication</keyword>
<evidence type="ECO:0000256" key="3">
    <source>
        <dbReference type="ARBA" id="ARBA00022457"/>
    </source>
</evidence>
<evidence type="ECO:0000256" key="1">
    <source>
        <dbReference type="ARBA" id="ARBA00001946"/>
    </source>
</evidence>
<dbReference type="SUPFAM" id="SSF55811">
    <property type="entry name" value="Nudix"/>
    <property type="match status" value="1"/>
</dbReference>
<dbReference type="OrthoDB" id="9804442at2"/>
<comment type="similarity">
    <text evidence="2">Belongs to the Nudix hydrolase family.</text>
</comment>
<dbReference type="InterPro" id="IPR000086">
    <property type="entry name" value="NUDIX_hydrolase_dom"/>
</dbReference>
<dbReference type="GO" id="GO:0008413">
    <property type="term" value="F:8-oxo-7,8-dihydroguanosine triphosphate pyrophosphatase activity"/>
    <property type="evidence" value="ECO:0007669"/>
    <property type="project" value="TreeGrafter"/>
</dbReference>
<keyword evidence="8" id="KW-0460">Magnesium</keyword>
<dbReference type="Proteomes" id="UP000186292">
    <property type="component" value="Unassembled WGS sequence"/>
</dbReference>
<dbReference type="GO" id="GO:0006260">
    <property type="term" value="P:DNA replication"/>
    <property type="evidence" value="ECO:0007669"/>
    <property type="project" value="UniProtKB-KW"/>
</dbReference>
<dbReference type="Pfam" id="PF00293">
    <property type="entry name" value="NUDIX"/>
    <property type="match status" value="1"/>
</dbReference>
<dbReference type="PANTHER" id="PTHR47707:SF1">
    <property type="entry name" value="NUDIX HYDROLASE FAMILY PROTEIN"/>
    <property type="match status" value="1"/>
</dbReference>
<comment type="catalytic activity">
    <reaction evidence="10">
        <text>8-oxo-dGTP + H2O = 8-oxo-dGMP + diphosphate + H(+)</text>
        <dbReference type="Rhea" id="RHEA:31575"/>
        <dbReference type="ChEBI" id="CHEBI:15377"/>
        <dbReference type="ChEBI" id="CHEBI:15378"/>
        <dbReference type="ChEBI" id="CHEBI:33019"/>
        <dbReference type="ChEBI" id="CHEBI:63224"/>
        <dbReference type="ChEBI" id="CHEBI:77896"/>
        <dbReference type="EC" id="3.6.1.55"/>
    </reaction>
</comment>
<evidence type="ECO:0000256" key="10">
    <source>
        <dbReference type="ARBA" id="ARBA00035861"/>
    </source>
</evidence>
<dbReference type="GO" id="GO:0044716">
    <property type="term" value="F:8-oxo-GDP phosphatase activity"/>
    <property type="evidence" value="ECO:0007669"/>
    <property type="project" value="TreeGrafter"/>
</dbReference>
<dbReference type="InterPro" id="IPR015797">
    <property type="entry name" value="NUDIX_hydrolase-like_dom_sf"/>
</dbReference>
<dbReference type="CDD" id="cd03425">
    <property type="entry name" value="NUDIX_MutT_NudA_like"/>
    <property type="match status" value="1"/>
</dbReference>
<dbReference type="GO" id="GO:0046872">
    <property type="term" value="F:metal ion binding"/>
    <property type="evidence" value="ECO:0007669"/>
    <property type="project" value="UniProtKB-KW"/>
</dbReference>
<keyword evidence="7" id="KW-0378">Hydrolase</keyword>
<proteinExistence type="inferred from homology"/>
<dbReference type="PROSITE" id="PS51462">
    <property type="entry name" value="NUDIX"/>
    <property type="match status" value="1"/>
</dbReference>